<evidence type="ECO:0000256" key="1">
    <source>
        <dbReference type="ARBA" id="ARBA00023118"/>
    </source>
</evidence>
<evidence type="ECO:0000313" key="4">
    <source>
        <dbReference type="Proteomes" id="UP000324707"/>
    </source>
</evidence>
<comment type="function">
    <text evidence="2">CRISPR (clustered regularly interspaced short palindromic repeat) is an adaptive immune system that provides protection against mobile genetic elements (viruses, transposable elements and conjugative plasmids). CRISPR clusters contain spacers, sequences complementary to antecedent mobile elements, and target invading nucleic acids. CRISPR clusters are transcribed and processed into CRISPR RNA (crRNA).</text>
</comment>
<dbReference type="Pfam" id="PF01905">
    <property type="entry name" value="DevR"/>
    <property type="match status" value="1"/>
</dbReference>
<dbReference type="AlphaFoldDB" id="A0A5C8E1T8"/>
<dbReference type="NCBIfam" id="TIGR02585">
    <property type="entry name" value="cas_Cst2_DevR"/>
    <property type="match status" value="1"/>
</dbReference>
<protein>
    <submittedName>
        <fullName evidence="3">Type I-B CRISPR-associated protein Cas7/Cst2/DevR</fullName>
    </submittedName>
</protein>
<reference evidence="3 4" key="1">
    <citation type="journal article" date="1992" name="Lakartidningen">
        <title>[Penicillin V and not amoxicillin is the first choice preparation in acute otitis].</title>
        <authorList>
            <person name="Kamme C."/>
            <person name="Lundgren K."/>
            <person name="Prellner K."/>
        </authorList>
    </citation>
    <scope>NUCLEOTIDE SEQUENCE [LARGE SCALE GENOMIC DNA]</scope>
    <source>
        <strain evidence="3 4">PC5538III-lc</strain>
    </source>
</reference>
<gene>
    <name evidence="3" type="primary">cas7i</name>
    <name evidence="3" type="ORF">EPJ69_06615</name>
</gene>
<dbReference type="GO" id="GO:0051607">
    <property type="term" value="P:defense response to virus"/>
    <property type="evidence" value="ECO:0007669"/>
    <property type="project" value="UniProtKB-KW"/>
</dbReference>
<dbReference type="RefSeq" id="WP_147736676.1">
    <property type="nucleotide sequence ID" value="NZ_SAXX01000019.1"/>
</dbReference>
<sequence length="311" mass="35471">MENKGLTLSIIFEAESANYGEGFGNISSLKKMSRGDGYSYSYISRQALGYNIREQLIERLKWNETKVAMDGKVVQYDKKSSIKDCPEIDLFGYMKTGKNSINGTSNTRSATVRLSNAIALENYNSDLDFLTNMALAKRGNFDNAIAQSEIHKSYYAYTITIDLDRVGIDEVITKYVEGKEPEKEIIEIEKSERAKRVNDLLKILKTLYRDIRGRRENLSPIFIIGGVYNIKNPFFENRLRVSKNNLDIDIILNTIDIDKEVKNNTVVGYIGNIFNNSKEIEEGLKTKGLKTKSISEVFDYLSEEVNKYYGK</sequence>
<organism evidence="3 4">
    <name type="scientific">Brachyspira aalborgi</name>
    <dbReference type="NCBI Taxonomy" id="29522"/>
    <lineage>
        <taxon>Bacteria</taxon>
        <taxon>Pseudomonadati</taxon>
        <taxon>Spirochaetota</taxon>
        <taxon>Spirochaetia</taxon>
        <taxon>Brachyspirales</taxon>
        <taxon>Brachyspiraceae</taxon>
        <taxon>Brachyspira</taxon>
    </lineage>
</organism>
<comment type="caution">
    <text evidence="3">The sequence shown here is derived from an EMBL/GenBank/DDBJ whole genome shotgun (WGS) entry which is preliminary data.</text>
</comment>
<dbReference type="InterPro" id="IPR013414">
    <property type="entry name" value="Cas7/Cst2/DevR_sub_I-B/Tneap"/>
</dbReference>
<evidence type="ECO:0000256" key="2">
    <source>
        <dbReference type="ARBA" id="ARBA00025626"/>
    </source>
</evidence>
<dbReference type="NCBIfam" id="TIGR01875">
    <property type="entry name" value="cas_MJ0381"/>
    <property type="match status" value="1"/>
</dbReference>
<proteinExistence type="predicted"/>
<dbReference type="InterPro" id="IPR010154">
    <property type="entry name" value="CRISPR-assoc_Cas7/Cst2/DevR"/>
</dbReference>
<dbReference type="EMBL" id="SAXX01000019">
    <property type="protein sequence ID" value="TXJ31660.1"/>
    <property type="molecule type" value="Genomic_DNA"/>
</dbReference>
<dbReference type="Proteomes" id="UP000324707">
    <property type="component" value="Unassembled WGS sequence"/>
</dbReference>
<name>A0A5C8E1T8_9SPIR</name>
<evidence type="ECO:0000313" key="3">
    <source>
        <dbReference type="EMBL" id="TXJ31660.1"/>
    </source>
</evidence>
<keyword evidence="1" id="KW-0051">Antiviral defense</keyword>
<accession>A0A5C8E1T8</accession>